<organism evidence="2 3">
    <name type="scientific">Winogradskyella aquimaris</name>
    <dbReference type="NCBI Taxonomy" id="864074"/>
    <lineage>
        <taxon>Bacteria</taxon>
        <taxon>Pseudomonadati</taxon>
        <taxon>Bacteroidota</taxon>
        <taxon>Flavobacteriia</taxon>
        <taxon>Flavobacteriales</taxon>
        <taxon>Flavobacteriaceae</taxon>
        <taxon>Winogradskyella</taxon>
    </lineage>
</organism>
<accession>A0ABU5ERE0</accession>
<evidence type="ECO:0008006" key="4">
    <source>
        <dbReference type="Google" id="ProtNLM"/>
    </source>
</evidence>
<name>A0ABU5ERE0_9FLAO</name>
<evidence type="ECO:0000256" key="1">
    <source>
        <dbReference type="SAM" id="Phobius"/>
    </source>
</evidence>
<keyword evidence="1" id="KW-0472">Membrane</keyword>
<sequence length="56" mass="6791">MNRGFLFIGALIFAAYLYFMFYNIYLAHKKQKENHYPELTEEEIFEAYEDDIDDKA</sequence>
<proteinExistence type="predicted"/>
<evidence type="ECO:0000313" key="2">
    <source>
        <dbReference type="EMBL" id="MDY2588095.1"/>
    </source>
</evidence>
<dbReference type="Proteomes" id="UP001285855">
    <property type="component" value="Unassembled WGS sequence"/>
</dbReference>
<gene>
    <name evidence="2" type="ORF">SNF14_12160</name>
</gene>
<dbReference type="RefSeq" id="WP_320556445.1">
    <property type="nucleotide sequence ID" value="NZ_JAXDAE010000013.1"/>
</dbReference>
<dbReference type="EMBL" id="JAXDAE010000013">
    <property type="protein sequence ID" value="MDY2588095.1"/>
    <property type="molecule type" value="Genomic_DNA"/>
</dbReference>
<protein>
    <recommendedName>
        <fullName evidence="4">Cytochrome c oxidase cbb3-type subunit 4</fullName>
    </recommendedName>
</protein>
<feature type="transmembrane region" description="Helical" evidence="1">
    <location>
        <begin position="6"/>
        <end position="26"/>
    </location>
</feature>
<keyword evidence="1" id="KW-0812">Transmembrane</keyword>
<keyword evidence="1" id="KW-1133">Transmembrane helix</keyword>
<evidence type="ECO:0000313" key="3">
    <source>
        <dbReference type="Proteomes" id="UP001285855"/>
    </source>
</evidence>
<keyword evidence="3" id="KW-1185">Reference proteome</keyword>
<comment type="caution">
    <text evidence="2">The sequence shown here is derived from an EMBL/GenBank/DDBJ whole genome shotgun (WGS) entry which is preliminary data.</text>
</comment>
<reference evidence="2 3" key="1">
    <citation type="submission" date="2023-11" db="EMBL/GenBank/DDBJ databases">
        <title>Winogradskyella pelagius sp. nov., isolated from coastal sediment.</title>
        <authorList>
            <person name="Li F."/>
        </authorList>
    </citation>
    <scope>NUCLEOTIDE SEQUENCE [LARGE SCALE GENOMIC DNA]</scope>
    <source>
        <strain evidence="2 3">KCTC 23502</strain>
    </source>
</reference>